<keyword evidence="6 13" id="KW-0479">Metal-binding</keyword>
<feature type="binding site" evidence="10 12">
    <location>
        <position position="186"/>
    </location>
    <ligand>
        <name>substrate</name>
    </ligand>
</feature>
<dbReference type="GO" id="GO:0030145">
    <property type="term" value="F:manganese ion binding"/>
    <property type="evidence" value="ECO:0007669"/>
    <property type="project" value="InterPro"/>
</dbReference>
<evidence type="ECO:0000256" key="8">
    <source>
        <dbReference type="ARBA" id="ARBA00023211"/>
    </source>
</evidence>
<evidence type="ECO:0000256" key="9">
    <source>
        <dbReference type="ARBA" id="ARBA00023235"/>
    </source>
</evidence>
<feature type="binding site" evidence="13">
    <location>
        <position position="433"/>
    </location>
    <ligand>
        <name>Mn(2+)</name>
        <dbReference type="ChEBI" id="CHEBI:29035"/>
        <label>2</label>
    </ligand>
</feature>
<feature type="domain" description="BPG-independent PGAM N-terminal" evidence="15">
    <location>
        <begin position="82"/>
        <end position="288"/>
    </location>
</feature>
<dbReference type="EC" id="5.4.2.12" evidence="10 11"/>
<feature type="binding site" evidence="10 12">
    <location>
        <position position="325"/>
    </location>
    <ligand>
        <name>substrate</name>
    </ligand>
</feature>
<comment type="caution">
    <text evidence="16">The sequence shown here is derived from an EMBL/GenBank/DDBJ whole genome shotgun (WGS) entry which is preliminary data.</text>
</comment>
<proteinExistence type="inferred from homology"/>
<evidence type="ECO:0000256" key="12">
    <source>
        <dbReference type="PIRSR" id="PIRSR001492-2"/>
    </source>
</evidence>
<keyword evidence="7 10" id="KW-0324">Glycolysis</keyword>
<organism evidence="16 17">
    <name type="scientific">Candidatus Collierbacteria bacterium RIFCSPHIGHO2_01_FULL_50_25</name>
    <dbReference type="NCBI Taxonomy" id="1817722"/>
    <lineage>
        <taxon>Bacteria</taxon>
        <taxon>Candidatus Collieribacteriota</taxon>
    </lineage>
</organism>
<dbReference type="NCBIfam" id="TIGR01307">
    <property type="entry name" value="pgm_bpd_ind"/>
    <property type="match status" value="1"/>
</dbReference>
<comment type="cofactor">
    <cofactor evidence="2">
        <name>Mn(2+)</name>
        <dbReference type="ChEBI" id="CHEBI:29035"/>
    </cofactor>
</comment>
<reference evidence="16 17" key="1">
    <citation type="journal article" date="2016" name="Nat. Commun.">
        <title>Thousands of microbial genomes shed light on interconnected biogeochemical processes in an aquifer system.</title>
        <authorList>
            <person name="Anantharaman K."/>
            <person name="Brown C.T."/>
            <person name="Hug L.A."/>
            <person name="Sharon I."/>
            <person name="Castelle C.J."/>
            <person name="Probst A.J."/>
            <person name="Thomas B.C."/>
            <person name="Singh A."/>
            <person name="Wilkins M.J."/>
            <person name="Karaoz U."/>
            <person name="Brodie E.L."/>
            <person name="Williams K.H."/>
            <person name="Hubbard S.S."/>
            <person name="Banfield J.F."/>
        </authorList>
    </citation>
    <scope>NUCLEOTIDE SEQUENCE [LARGE SCALE GENOMIC DNA]</scope>
</reference>
<dbReference type="Pfam" id="PF06415">
    <property type="entry name" value="iPGM_N"/>
    <property type="match status" value="1"/>
</dbReference>
<comment type="catalytic activity">
    <reaction evidence="1 10">
        <text>(2R)-2-phosphoglycerate = (2R)-3-phosphoglycerate</text>
        <dbReference type="Rhea" id="RHEA:15901"/>
        <dbReference type="ChEBI" id="CHEBI:58272"/>
        <dbReference type="ChEBI" id="CHEBI:58289"/>
        <dbReference type="EC" id="5.4.2.12"/>
    </reaction>
</comment>
<dbReference type="PANTHER" id="PTHR31637">
    <property type="entry name" value="2,3-BISPHOSPHOGLYCERATE-INDEPENDENT PHOSPHOGLYCERATE MUTASE"/>
    <property type="match status" value="1"/>
</dbReference>
<comment type="caution">
    <text evidence="10">Lacks conserved residue(s) required for the propagation of feature annotation.</text>
</comment>
<feature type="binding site" evidence="13">
    <location>
        <position position="396"/>
    </location>
    <ligand>
        <name>Mn(2+)</name>
        <dbReference type="ChEBI" id="CHEBI:29035"/>
        <label>1</label>
    </ligand>
</feature>
<evidence type="ECO:0000256" key="11">
    <source>
        <dbReference type="NCBIfam" id="TIGR01307"/>
    </source>
</evidence>
<evidence type="ECO:0000256" key="10">
    <source>
        <dbReference type="HAMAP-Rule" id="MF_01038"/>
    </source>
</evidence>
<keyword evidence="8 13" id="KW-0464">Manganese</keyword>
<evidence type="ECO:0000313" key="16">
    <source>
        <dbReference type="EMBL" id="OGD72212.1"/>
    </source>
</evidence>
<dbReference type="PANTHER" id="PTHR31637:SF0">
    <property type="entry name" value="2,3-BISPHOSPHOGLYCERATE-INDEPENDENT PHOSPHOGLYCERATE MUTASE"/>
    <property type="match status" value="1"/>
</dbReference>
<feature type="binding site" evidence="10 12">
    <location>
        <position position="192"/>
    </location>
    <ligand>
        <name>substrate</name>
    </ligand>
</feature>
<dbReference type="HAMAP" id="MF_01038">
    <property type="entry name" value="GpmI"/>
    <property type="match status" value="1"/>
</dbReference>
<dbReference type="SUPFAM" id="SSF53649">
    <property type="entry name" value="Alkaline phosphatase-like"/>
    <property type="match status" value="1"/>
</dbReference>
<comment type="subunit">
    <text evidence="10">Monomer.</text>
</comment>
<dbReference type="FunFam" id="3.40.1450.10:FF:000002">
    <property type="entry name" value="2,3-bisphosphoglycerate-independent phosphoglycerate mutase"/>
    <property type="match status" value="1"/>
</dbReference>
<evidence type="ECO:0000256" key="2">
    <source>
        <dbReference type="ARBA" id="ARBA00001936"/>
    </source>
</evidence>
<evidence type="ECO:0000256" key="5">
    <source>
        <dbReference type="ARBA" id="ARBA00008819"/>
    </source>
</evidence>
<feature type="binding site" evidence="13">
    <location>
        <position position="12"/>
    </location>
    <ligand>
        <name>Mn(2+)</name>
        <dbReference type="ChEBI" id="CHEBI:29035"/>
        <label>2</label>
    </ligand>
</feature>
<evidence type="ECO:0000256" key="13">
    <source>
        <dbReference type="PIRSR" id="PIRSR001492-3"/>
    </source>
</evidence>
<name>A0A1F5EXU3_9BACT</name>
<dbReference type="PIRSF" id="PIRSF001492">
    <property type="entry name" value="IPGAM"/>
    <property type="match status" value="1"/>
</dbReference>
<dbReference type="Gene3D" id="3.40.720.10">
    <property type="entry name" value="Alkaline Phosphatase, subunit A"/>
    <property type="match status" value="1"/>
</dbReference>
<evidence type="ECO:0000259" key="14">
    <source>
        <dbReference type="Pfam" id="PF01676"/>
    </source>
</evidence>
<dbReference type="Gene3D" id="3.40.1450.10">
    <property type="entry name" value="BPG-independent phosphoglycerate mutase, domain B"/>
    <property type="match status" value="1"/>
</dbReference>
<comment type="pathway">
    <text evidence="4 10">Carbohydrate degradation; glycolysis; pyruvate from D-glyceraldehyde 3-phosphate: step 3/5.</text>
</comment>
<feature type="domain" description="Metalloenzyme" evidence="14">
    <location>
        <begin position="4"/>
        <end position="490"/>
    </location>
</feature>
<dbReference type="InterPro" id="IPR006124">
    <property type="entry name" value="Metalloenzyme"/>
</dbReference>
<evidence type="ECO:0000256" key="1">
    <source>
        <dbReference type="ARBA" id="ARBA00000370"/>
    </source>
</evidence>
<evidence type="ECO:0000256" key="6">
    <source>
        <dbReference type="ARBA" id="ARBA00022723"/>
    </source>
</evidence>
<evidence type="ECO:0000313" key="17">
    <source>
        <dbReference type="Proteomes" id="UP000177979"/>
    </source>
</evidence>
<feature type="binding site" evidence="10 12">
    <location>
        <begin position="153"/>
        <end position="154"/>
    </location>
    <ligand>
        <name>substrate</name>
    </ligand>
</feature>
<dbReference type="EMBL" id="MFAG01000010">
    <property type="protein sequence ID" value="OGD72212.1"/>
    <property type="molecule type" value="Genomic_DNA"/>
</dbReference>
<comment type="function">
    <text evidence="3 10">Catalyzes the interconversion of 2-phosphoglycerate and 3-phosphoglycerate.</text>
</comment>
<dbReference type="Proteomes" id="UP000177979">
    <property type="component" value="Unassembled WGS sequence"/>
</dbReference>
<feature type="binding site" evidence="13">
    <location>
        <position position="434"/>
    </location>
    <ligand>
        <name>Mn(2+)</name>
        <dbReference type="ChEBI" id="CHEBI:29035"/>
        <label>2</label>
    </ligand>
</feature>
<dbReference type="InterPro" id="IPR011258">
    <property type="entry name" value="BPG-indep_PGM_N"/>
</dbReference>
<dbReference type="SUPFAM" id="SSF64158">
    <property type="entry name" value="2,3-Bisphosphoglycerate-independent phosphoglycerate mutase, substrate-binding domain"/>
    <property type="match status" value="1"/>
</dbReference>
<sequence>MPAKRVILCIMDGWGIAPASPGNSITLADPPTFKNLEEHYPHSQLEASGIAVGLPAEQDGNTETGHLNIGAGRIVYQDLARINMSIAEGSFFMNPALLEAISHAKTNNSSLHLLGMIGSSGVHASNDHLYALIMMASQHKIEKVYLHLITDGRDSPPTNGIVQIRSVEERLKRYISTGKVASIMGRYYAMDRDMRLDRTHLASDCLVGKNPTCIETSEKAIQDSYDRGETDEFIKPVSVGGGCDQTRIKANDAVIFYNFRIDRPRQLTKTLLDAHTPNLKLVTMTKYHKNFNVPVAFPDIMIKNSLGEVISAAGLKQLRAAESEKERFVTYYFNGQHEEEFPGEDRLIVPSPKIATYDLQPEMSTPFLVDAFCQAFAADGHALGVINIACPDMVAHTGNVEKTVLAIKAADTGLAKLVELANKLDIYLLMTGDHGNAEELLNRDTGEVDTEHSLFPVPLVLYAKEALTGKLENGVLADIAPTILALLGIQKPSEMTGKNLYT</sequence>
<feature type="binding site" evidence="13">
    <location>
        <position position="392"/>
    </location>
    <ligand>
        <name>Mn(2+)</name>
        <dbReference type="ChEBI" id="CHEBI:29035"/>
        <label>1</label>
    </ligand>
</feature>
<dbReference type="Pfam" id="PF01676">
    <property type="entry name" value="Metalloenzyme"/>
    <property type="match status" value="1"/>
</dbReference>
<feature type="binding site" evidence="10 12">
    <location>
        <begin position="260"/>
        <end position="263"/>
    </location>
    <ligand>
        <name>substrate</name>
    </ligand>
</feature>
<dbReference type="GO" id="GO:0005829">
    <property type="term" value="C:cytosol"/>
    <property type="evidence" value="ECO:0007669"/>
    <property type="project" value="TreeGrafter"/>
</dbReference>
<evidence type="ECO:0000256" key="3">
    <source>
        <dbReference type="ARBA" id="ARBA00002315"/>
    </source>
</evidence>
<dbReference type="UniPathway" id="UPA00109">
    <property type="reaction ID" value="UER00186"/>
</dbReference>
<dbReference type="GO" id="GO:0006096">
    <property type="term" value="P:glycolytic process"/>
    <property type="evidence" value="ECO:0007669"/>
    <property type="project" value="UniProtKB-UniRule"/>
</dbReference>
<evidence type="ECO:0000259" key="15">
    <source>
        <dbReference type="Pfam" id="PF06415"/>
    </source>
</evidence>
<dbReference type="GO" id="GO:0004619">
    <property type="term" value="F:phosphoglycerate mutase activity"/>
    <property type="evidence" value="ECO:0007669"/>
    <property type="project" value="UniProtKB-UniRule"/>
</dbReference>
<feature type="binding site" evidence="10 12">
    <location>
        <position position="123"/>
    </location>
    <ligand>
        <name>substrate</name>
    </ligand>
</feature>
<feature type="binding site" evidence="13">
    <location>
        <position position="452"/>
    </location>
    <ligand>
        <name>Mn(2+)</name>
        <dbReference type="ChEBI" id="CHEBI:29035"/>
        <label>1</label>
    </ligand>
</feature>
<comment type="similarity">
    <text evidence="5 10">Belongs to the BPG-independent phosphoglycerate mutase family.</text>
</comment>
<dbReference type="CDD" id="cd16010">
    <property type="entry name" value="iPGM"/>
    <property type="match status" value="1"/>
</dbReference>
<protein>
    <recommendedName>
        <fullName evidence="10 11">2,3-bisphosphoglycerate-independent phosphoglycerate mutase</fullName>
        <shortName evidence="10">BPG-independent PGAM</shortName>
        <shortName evidence="10">Phosphoglyceromutase</shortName>
        <shortName evidence="10">iPGM</shortName>
        <ecNumber evidence="10 11">5.4.2.12</ecNumber>
    </recommendedName>
</protein>
<evidence type="ECO:0000256" key="4">
    <source>
        <dbReference type="ARBA" id="ARBA00004798"/>
    </source>
</evidence>
<dbReference type="GO" id="GO:0006007">
    <property type="term" value="P:glucose catabolic process"/>
    <property type="evidence" value="ECO:0007669"/>
    <property type="project" value="InterPro"/>
</dbReference>
<dbReference type="InterPro" id="IPR036646">
    <property type="entry name" value="PGAM_B_sf"/>
</dbReference>
<dbReference type="InterPro" id="IPR005995">
    <property type="entry name" value="Pgm_bpd_ind"/>
</dbReference>
<evidence type="ECO:0000256" key="7">
    <source>
        <dbReference type="ARBA" id="ARBA00023152"/>
    </source>
</evidence>
<dbReference type="AlphaFoldDB" id="A0A1F5EXU3"/>
<gene>
    <name evidence="10" type="primary">gpmI</name>
    <name evidence="16" type="ORF">A2703_04105</name>
</gene>
<dbReference type="InterPro" id="IPR017850">
    <property type="entry name" value="Alkaline_phosphatase_core_sf"/>
</dbReference>
<keyword evidence="9 10" id="KW-0413">Isomerase</keyword>
<accession>A0A1F5EXU3</accession>
<dbReference type="STRING" id="1817722.A2703_04105"/>